<protein>
    <submittedName>
        <fullName evidence="3">Mobile element protein</fullName>
    </submittedName>
</protein>
<dbReference type="Gene3D" id="3.30.420.10">
    <property type="entry name" value="Ribonuclease H-like superfamily/Ribonuclease H"/>
    <property type="match status" value="1"/>
</dbReference>
<feature type="domain" description="Tc1-like transposase DDE" evidence="2">
    <location>
        <begin position="72"/>
        <end position="222"/>
    </location>
</feature>
<reference evidence="3" key="1">
    <citation type="submission" date="2020-02" db="EMBL/GenBank/DDBJ databases">
        <authorList>
            <person name="Meier V. D."/>
        </authorList>
    </citation>
    <scope>NUCLEOTIDE SEQUENCE</scope>
    <source>
        <strain evidence="3">AVDCRST_MAG56</strain>
    </source>
</reference>
<feature type="compositionally biased region" description="Low complexity" evidence="1">
    <location>
        <begin position="10"/>
        <end position="25"/>
    </location>
</feature>
<gene>
    <name evidence="3" type="ORF">AVDCRST_MAG56-576</name>
</gene>
<dbReference type="AlphaFoldDB" id="A0A6J4HHU9"/>
<evidence type="ECO:0000256" key="1">
    <source>
        <dbReference type="SAM" id="MobiDB-lite"/>
    </source>
</evidence>
<name>A0A6J4HHU9_9SPHI</name>
<dbReference type="InterPro" id="IPR047655">
    <property type="entry name" value="Transpos_IS630-like"/>
</dbReference>
<feature type="compositionally biased region" description="Low complexity" evidence="1">
    <location>
        <begin position="43"/>
        <end position="62"/>
    </location>
</feature>
<dbReference type="Pfam" id="PF13358">
    <property type="entry name" value="DDE_3"/>
    <property type="match status" value="1"/>
</dbReference>
<dbReference type="GO" id="GO:0003676">
    <property type="term" value="F:nucleic acid binding"/>
    <property type="evidence" value="ECO:0007669"/>
    <property type="project" value="InterPro"/>
</dbReference>
<dbReference type="EMBL" id="CADCTQ010000055">
    <property type="protein sequence ID" value="CAA9223704.1"/>
    <property type="molecule type" value="Genomic_DNA"/>
</dbReference>
<proteinExistence type="predicted"/>
<sequence length="269" mass="31061">MEDVLRVYEQQAQPQQAQPQQAQPQVFNEQASNEQAPLSPTPQQQSSAVVEPAASQPAASQPAASQPAVVRLCFDERPCQLLDEVLAPLPLKKGKPLRQDYEYERKGTACVLLAYDLDKGQRYVQVRERRTKKDYAEFMDWLVREHYPKAQKIHLVQDNLNTHSMSSFYEHLPLERAGELAQKMQFHFTPKHGSWLNMAEIEFSALARQCLDRRIKDIHTLQREVRAWSQQRNEDAVKIHWSFTVKTARVTLASKYQKVNPDNTEIPNN</sequence>
<organism evidence="3">
    <name type="scientific">uncultured Cytophagales bacterium</name>
    <dbReference type="NCBI Taxonomy" id="158755"/>
    <lineage>
        <taxon>Bacteria</taxon>
        <taxon>Pseudomonadati</taxon>
        <taxon>Bacteroidota</taxon>
        <taxon>Sphingobacteriia</taxon>
        <taxon>Sphingobacteriales</taxon>
        <taxon>environmental samples</taxon>
    </lineage>
</organism>
<evidence type="ECO:0000259" key="2">
    <source>
        <dbReference type="Pfam" id="PF13358"/>
    </source>
</evidence>
<dbReference type="InterPro" id="IPR036397">
    <property type="entry name" value="RNaseH_sf"/>
</dbReference>
<dbReference type="InterPro" id="IPR038717">
    <property type="entry name" value="Tc1-like_DDE_dom"/>
</dbReference>
<feature type="region of interest" description="Disordered" evidence="1">
    <location>
        <begin position="1"/>
        <end position="62"/>
    </location>
</feature>
<evidence type="ECO:0000313" key="3">
    <source>
        <dbReference type="EMBL" id="CAA9223704.1"/>
    </source>
</evidence>
<dbReference type="NCBIfam" id="NF033545">
    <property type="entry name" value="transpos_IS630"/>
    <property type="match status" value="1"/>
</dbReference>
<feature type="compositionally biased region" description="Polar residues" evidence="1">
    <location>
        <begin position="26"/>
        <end position="42"/>
    </location>
</feature>
<accession>A0A6J4HHU9</accession>